<keyword evidence="13" id="KW-0694">RNA-binding</keyword>
<feature type="compositionally biased region" description="Pro residues" evidence="14">
    <location>
        <begin position="33"/>
        <end position="44"/>
    </location>
</feature>
<dbReference type="SMART" id="SM01291">
    <property type="entry name" value="N-SET"/>
    <property type="match status" value="1"/>
</dbReference>
<dbReference type="PROSITE" id="PS50868">
    <property type="entry name" value="POST_SET"/>
    <property type="match status" value="1"/>
</dbReference>
<organism evidence="18 19">
    <name type="scientific">Agrocybe pediades</name>
    <dbReference type="NCBI Taxonomy" id="84607"/>
    <lineage>
        <taxon>Eukaryota</taxon>
        <taxon>Fungi</taxon>
        <taxon>Dikarya</taxon>
        <taxon>Basidiomycota</taxon>
        <taxon>Agaricomycotina</taxon>
        <taxon>Agaricomycetes</taxon>
        <taxon>Agaricomycetidae</taxon>
        <taxon>Agaricales</taxon>
        <taxon>Agaricineae</taxon>
        <taxon>Strophariaceae</taxon>
        <taxon>Agrocybe</taxon>
    </lineage>
</organism>
<dbReference type="PRINTS" id="PR01217">
    <property type="entry name" value="PRICHEXTENSN"/>
</dbReference>
<feature type="compositionally biased region" description="Low complexity" evidence="14">
    <location>
        <begin position="217"/>
        <end position="233"/>
    </location>
</feature>
<evidence type="ECO:0000256" key="2">
    <source>
        <dbReference type="ARBA" id="ARBA00012182"/>
    </source>
</evidence>
<gene>
    <name evidence="18" type="ORF">D9613_011728</name>
</gene>
<feature type="region of interest" description="Disordered" evidence="14">
    <location>
        <begin position="920"/>
        <end position="1059"/>
    </location>
</feature>
<dbReference type="Gene3D" id="3.30.70.330">
    <property type="match status" value="1"/>
</dbReference>
<feature type="compositionally biased region" description="Basic and acidic residues" evidence="14">
    <location>
        <begin position="200"/>
        <end position="209"/>
    </location>
</feature>
<evidence type="ECO:0000256" key="13">
    <source>
        <dbReference type="PROSITE-ProRule" id="PRU00176"/>
    </source>
</evidence>
<feature type="compositionally biased region" description="Acidic residues" evidence="14">
    <location>
        <begin position="948"/>
        <end position="965"/>
    </location>
</feature>
<feature type="domain" description="SET" evidence="16">
    <location>
        <begin position="1269"/>
        <end position="1386"/>
    </location>
</feature>
<comment type="catalytic activity">
    <reaction evidence="11">
        <text>N(6)-methyl-L-lysyl(4)-[histone H3] + S-adenosyl-L-methionine = N(6),N(6)-dimethyl-L-lysyl(4)-[histone H3] + S-adenosyl-L-homocysteine + H(+)</text>
        <dbReference type="Rhea" id="RHEA:60268"/>
        <dbReference type="Rhea" id="RHEA-COMP:15540"/>
        <dbReference type="Rhea" id="RHEA-COMP:15543"/>
        <dbReference type="ChEBI" id="CHEBI:15378"/>
        <dbReference type="ChEBI" id="CHEBI:57856"/>
        <dbReference type="ChEBI" id="CHEBI:59789"/>
        <dbReference type="ChEBI" id="CHEBI:61929"/>
        <dbReference type="ChEBI" id="CHEBI:61976"/>
    </reaction>
</comment>
<evidence type="ECO:0000259" key="17">
    <source>
        <dbReference type="PROSITE" id="PS50868"/>
    </source>
</evidence>
<dbReference type="PANTHER" id="PTHR45814">
    <property type="entry name" value="HISTONE-LYSINE N-METHYLTRANSFERASE SETD1"/>
    <property type="match status" value="1"/>
</dbReference>
<keyword evidence="6" id="KW-0949">S-adenosyl-L-methionine</keyword>
<feature type="compositionally biased region" description="Basic and acidic residues" evidence="14">
    <location>
        <begin position="45"/>
        <end position="55"/>
    </location>
</feature>
<keyword evidence="8" id="KW-0539">Nucleus</keyword>
<dbReference type="InterPro" id="IPR000504">
    <property type="entry name" value="RRM_dom"/>
</dbReference>
<evidence type="ECO:0000256" key="1">
    <source>
        <dbReference type="ARBA" id="ARBA00004123"/>
    </source>
</evidence>
<dbReference type="SMART" id="SM00360">
    <property type="entry name" value="RRM"/>
    <property type="match status" value="1"/>
</dbReference>
<dbReference type="GO" id="GO:0032259">
    <property type="term" value="P:methylation"/>
    <property type="evidence" value="ECO:0007669"/>
    <property type="project" value="UniProtKB-KW"/>
</dbReference>
<evidence type="ECO:0000313" key="19">
    <source>
        <dbReference type="Proteomes" id="UP000521872"/>
    </source>
</evidence>
<name>A0A8H4VM00_9AGAR</name>
<accession>A0A8H4VM00</accession>
<feature type="region of interest" description="Disordered" evidence="14">
    <location>
        <begin position="540"/>
        <end position="637"/>
    </location>
</feature>
<dbReference type="PROSITE" id="PS50102">
    <property type="entry name" value="RRM"/>
    <property type="match status" value="1"/>
</dbReference>
<evidence type="ECO:0000256" key="5">
    <source>
        <dbReference type="ARBA" id="ARBA00022679"/>
    </source>
</evidence>
<dbReference type="InterPro" id="IPR003616">
    <property type="entry name" value="Post-SET_dom"/>
</dbReference>
<dbReference type="EMBL" id="JAACJL010000047">
    <property type="protein sequence ID" value="KAF4612764.1"/>
    <property type="molecule type" value="Genomic_DNA"/>
</dbReference>
<dbReference type="Pfam" id="PF00076">
    <property type="entry name" value="RRM_1"/>
    <property type="match status" value="1"/>
</dbReference>
<feature type="compositionally biased region" description="Pro residues" evidence="14">
    <location>
        <begin position="622"/>
        <end position="632"/>
    </location>
</feature>
<comment type="catalytic activity">
    <reaction evidence="10">
        <text>L-lysyl(4)-[histone H3] + 3 S-adenosyl-L-methionine = N(6),N(6),N(6)-trimethyl-L-lysyl(4)-[histone H3] + 3 S-adenosyl-L-homocysteine + 3 H(+)</text>
        <dbReference type="Rhea" id="RHEA:60260"/>
        <dbReference type="Rhea" id="RHEA-COMP:15537"/>
        <dbReference type="Rhea" id="RHEA-COMP:15547"/>
        <dbReference type="ChEBI" id="CHEBI:15378"/>
        <dbReference type="ChEBI" id="CHEBI:29969"/>
        <dbReference type="ChEBI" id="CHEBI:57856"/>
        <dbReference type="ChEBI" id="CHEBI:59789"/>
        <dbReference type="ChEBI" id="CHEBI:61961"/>
        <dbReference type="EC" id="2.1.1.354"/>
    </reaction>
</comment>
<feature type="compositionally biased region" description="Polar residues" evidence="14">
    <location>
        <begin position="569"/>
        <end position="581"/>
    </location>
</feature>
<dbReference type="SMART" id="SM00508">
    <property type="entry name" value="PostSET"/>
    <property type="match status" value="1"/>
</dbReference>
<evidence type="ECO:0000256" key="3">
    <source>
        <dbReference type="ARBA" id="ARBA00015839"/>
    </source>
</evidence>
<keyword evidence="4" id="KW-0489">Methyltransferase</keyword>
<dbReference type="InterPro" id="IPR046341">
    <property type="entry name" value="SET_dom_sf"/>
</dbReference>
<feature type="compositionally biased region" description="Low complexity" evidence="14">
    <location>
        <begin position="702"/>
        <end position="719"/>
    </location>
</feature>
<dbReference type="InterPro" id="IPR044570">
    <property type="entry name" value="Set1-like"/>
</dbReference>
<evidence type="ECO:0000256" key="10">
    <source>
        <dbReference type="ARBA" id="ARBA00047571"/>
    </source>
</evidence>
<feature type="compositionally biased region" description="Pro residues" evidence="14">
    <location>
        <begin position="184"/>
        <end position="198"/>
    </location>
</feature>
<dbReference type="GO" id="GO:0048188">
    <property type="term" value="C:Set1C/COMPASS complex"/>
    <property type="evidence" value="ECO:0007669"/>
    <property type="project" value="TreeGrafter"/>
</dbReference>
<dbReference type="InterPro" id="IPR012677">
    <property type="entry name" value="Nucleotide-bd_a/b_plait_sf"/>
</dbReference>
<dbReference type="PANTHER" id="PTHR45814:SF2">
    <property type="entry name" value="HISTONE-LYSINE N-METHYLTRANSFERASE SETD1"/>
    <property type="match status" value="1"/>
</dbReference>
<feature type="compositionally biased region" description="Pro residues" evidence="14">
    <location>
        <begin position="68"/>
        <end position="175"/>
    </location>
</feature>
<feature type="compositionally biased region" description="Acidic residues" evidence="14">
    <location>
        <begin position="1017"/>
        <end position="1027"/>
    </location>
</feature>
<dbReference type="SUPFAM" id="SSF82199">
    <property type="entry name" value="SET domain"/>
    <property type="match status" value="1"/>
</dbReference>
<feature type="compositionally biased region" description="Low complexity" evidence="14">
    <location>
        <begin position="10"/>
        <end position="32"/>
    </location>
</feature>
<reference evidence="18 19" key="1">
    <citation type="submission" date="2019-12" db="EMBL/GenBank/DDBJ databases">
        <authorList>
            <person name="Floudas D."/>
            <person name="Bentzer J."/>
            <person name="Ahren D."/>
            <person name="Johansson T."/>
            <person name="Persson P."/>
            <person name="Tunlid A."/>
        </authorList>
    </citation>
    <scope>NUCLEOTIDE SEQUENCE [LARGE SCALE GENOMIC DNA]</scope>
    <source>
        <strain evidence="18 19">CBS 102.39</strain>
    </source>
</reference>
<feature type="compositionally biased region" description="Basic and acidic residues" evidence="14">
    <location>
        <begin position="540"/>
        <end position="549"/>
    </location>
</feature>
<evidence type="ECO:0000256" key="9">
    <source>
        <dbReference type="ARBA" id="ARBA00030093"/>
    </source>
</evidence>
<comment type="subcellular location">
    <subcellularLocation>
        <location evidence="1">Nucleus</location>
    </subcellularLocation>
</comment>
<feature type="compositionally biased region" description="Basic and acidic residues" evidence="14">
    <location>
        <begin position="1028"/>
        <end position="1040"/>
    </location>
</feature>
<dbReference type="SUPFAM" id="SSF54928">
    <property type="entry name" value="RNA-binding domain, RBD"/>
    <property type="match status" value="1"/>
</dbReference>
<feature type="domain" description="Post-SET" evidence="17">
    <location>
        <begin position="1392"/>
        <end position="1408"/>
    </location>
</feature>
<dbReference type="Proteomes" id="UP000521872">
    <property type="component" value="Unassembled WGS sequence"/>
</dbReference>
<dbReference type="GO" id="GO:0140999">
    <property type="term" value="F:histone H3K4 trimethyltransferase activity"/>
    <property type="evidence" value="ECO:0007669"/>
    <property type="project" value="UniProtKB-EC"/>
</dbReference>
<keyword evidence="7" id="KW-0156">Chromatin regulator</keyword>
<evidence type="ECO:0000256" key="11">
    <source>
        <dbReference type="ARBA" id="ARBA00047583"/>
    </source>
</evidence>
<feature type="compositionally biased region" description="Pro residues" evidence="14">
    <location>
        <begin position="1117"/>
        <end position="1126"/>
    </location>
</feature>
<dbReference type="SMART" id="SM00317">
    <property type="entry name" value="SET"/>
    <property type="match status" value="1"/>
</dbReference>
<evidence type="ECO:0000256" key="12">
    <source>
        <dbReference type="ARBA" id="ARBA00049129"/>
    </source>
</evidence>
<dbReference type="InterPro" id="IPR001214">
    <property type="entry name" value="SET_dom"/>
</dbReference>
<evidence type="ECO:0000256" key="8">
    <source>
        <dbReference type="ARBA" id="ARBA00023242"/>
    </source>
</evidence>
<dbReference type="GO" id="GO:0003723">
    <property type="term" value="F:RNA binding"/>
    <property type="evidence" value="ECO:0007669"/>
    <property type="project" value="UniProtKB-UniRule"/>
</dbReference>
<evidence type="ECO:0000313" key="18">
    <source>
        <dbReference type="EMBL" id="KAF4612764.1"/>
    </source>
</evidence>
<evidence type="ECO:0000256" key="4">
    <source>
        <dbReference type="ARBA" id="ARBA00022603"/>
    </source>
</evidence>
<sequence>MVINHAHSESSTNASSNGLASGSSSNIGLKPSIRPPSPPPPPTERPGELKQDRPSVHISIQSKLTRSQPPPQPQSTPPPPPPPTYDPPPPPPPTQPPPPPPPPPSTAPEPQPQPPPLPPSESSLPPPPPPPPSSTPPPPPPPPVTPPDLPPPPLPSAAPEPPSQPPPHIPLPPRSPPRDKLRLPSPPSPPHSRLPSPRPRTRDGRGSPRHDRHRRSPSPMSVSRPEPSRPSSSHSHRPYSPLPPRPSFPYSRESSSKLREPSTDARTSDPKASVTPSSEPEPESPKREFILPDWPPPPTEYPSGLRTYKVLFDPSVDSLLAASSSHTPYNAQNYPNVRSPSYFKDLIEHVRKYGSEDVVSSRIKGKGKGKEILTRFEGEVIEEVDGTMKEDVPVIRDPRRDKTVKRPVLVSQPKNEFIEVRYEYDEHSTGPPPPCAILVTNISPLTPNPNLRRHFSQYGYINSFEAQIDKENGSALGIVHIKFQTHEEAKRCVDRENGRKGGIMGVSLAPKKAGDVEEWKVVFDGDSAKLKAVLKELEERKKRERDAKRGINNNKGPVLNGVMGATPMSGGTPQSSVQSPAPFNKGGSHPHAHAHPNNAHQHPHNKMPPARPSGGEHHLPPRPHTQPDPPPTRANHTGVHENLLKARAQAEKNLEQRQQQQQQRPNTQAQNRNNRPGASGAGPHRSRMPVVRYNAYQATPLRMSRSPSPGASMMMPSGARDSGSFAAPPKSAADKEKDRQATVRELAKNGFDHVKVQGSLQISSVSDETVLQFFDGFTIDKVLRDHTGIYVTFPKAGLAHRAVTVLAGKPLALQSVTLTAHPAPVYTEVREKTHWEEHELLADAQAIILQELRVLLEKDVSDRLVAQDLKKVYAEEMGRRRSALGREHVPKPGAGERRGLDLKGLSFKRMAKPVVVVEEEKKVQEEEEEEEEMKGVEVRKRGRKVVHDEEEEEEEEAGEEEEEAEVERPKKKRKTEQVKKAKRIIDHDDVESEEEDEQHVAAMKEVMASRKRASPVDAEEEEEAEEIEPVKKKQKIEKPAAAKANKKAAGKKKSKKALAKEAVEEIVLNESDVFESPAVTQLRLDSAAADLDRSSVTSPSRSPSPPAAQVKRKKRPPTPTAPPEPEPVGLGLCDDEEDAYYIKLALAGEPVVEDKPQAPTSSADVPTFRKHVTGSARTEGYYKITFAEKAAYVAQYQARTASTGAPPPVVDEAPVQHVQSSRSNRANARRRAQGLEEINQVQRAVALSKGETTTTELTFKFNQLQTRKKHLRFARSPIHDWGLYAMEKISRGEMVIEYVGEVIRAQVADKREKAYERQGIGSSYLFRIDEELVVDATKKGNLGRLINHSCDPNCTAKIITISGEKKIVIYAKQDIELGDEITYDYHFPFEQDKIPCLCGSAKCRGFLN</sequence>
<feature type="region of interest" description="Disordered" evidence="14">
    <location>
        <begin position="1"/>
        <end position="305"/>
    </location>
</feature>
<dbReference type="InterPro" id="IPR035979">
    <property type="entry name" value="RBD_domain_sf"/>
</dbReference>
<proteinExistence type="predicted"/>
<dbReference type="PROSITE" id="PS50280">
    <property type="entry name" value="SET"/>
    <property type="match status" value="1"/>
</dbReference>
<dbReference type="Gene3D" id="2.170.270.10">
    <property type="entry name" value="SET domain"/>
    <property type="match status" value="1"/>
</dbReference>
<evidence type="ECO:0000259" key="16">
    <source>
        <dbReference type="PROSITE" id="PS50280"/>
    </source>
</evidence>
<feature type="compositionally biased region" description="Basic residues" evidence="14">
    <location>
        <begin position="1044"/>
        <end position="1057"/>
    </location>
</feature>
<feature type="region of interest" description="Disordered" evidence="14">
    <location>
        <begin position="651"/>
        <end position="739"/>
    </location>
</feature>
<feature type="compositionally biased region" description="Basic and acidic residues" evidence="14">
    <location>
        <begin position="975"/>
        <end position="987"/>
    </location>
</feature>
<keyword evidence="5" id="KW-0808">Transferase</keyword>
<evidence type="ECO:0000259" key="15">
    <source>
        <dbReference type="PROSITE" id="PS50102"/>
    </source>
</evidence>
<keyword evidence="19" id="KW-1185">Reference proteome</keyword>
<feature type="compositionally biased region" description="Basic and acidic residues" evidence="14">
    <location>
        <begin position="254"/>
        <end position="269"/>
    </location>
</feature>
<feature type="compositionally biased region" description="Low complexity" evidence="14">
    <location>
        <begin position="656"/>
        <end position="675"/>
    </location>
</feature>
<feature type="region of interest" description="Disordered" evidence="14">
    <location>
        <begin position="1085"/>
        <end position="1132"/>
    </location>
</feature>
<dbReference type="Pfam" id="PF11764">
    <property type="entry name" value="N-SET"/>
    <property type="match status" value="1"/>
</dbReference>
<dbReference type="Pfam" id="PF00856">
    <property type="entry name" value="SET"/>
    <property type="match status" value="1"/>
</dbReference>
<dbReference type="EC" id="2.1.1.354" evidence="2"/>
<dbReference type="InterPro" id="IPR024657">
    <property type="entry name" value="COMPASS_Set1_N-SET"/>
</dbReference>
<feature type="domain" description="RRM" evidence="15">
    <location>
        <begin position="435"/>
        <end position="511"/>
    </location>
</feature>
<evidence type="ECO:0000256" key="7">
    <source>
        <dbReference type="ARBA" id="ARBA00022853"/>
    </source>
</evidence>
<comment type="catalytic activity">
    <reaction evidence="12">
        <text>N(6),N(6)-dimethyl-L-lysyl(4)-[histone H3] + S-adenosyl-L-methionine = N(6),N(6),N(6)-trimethyl-L-lysyl(4)-[histone H3] + S-adenosyl-L-homocysteine + H(+)</text>
        <dbReference type="Rhea" id="RHEA:60272"/>
        <dbReference type="Rhea" id="RHEA-COMP:15537"/>
        <dbReference type="Rhea" id="RHEA-COMP:15540"/>
        <dbReference type="ChEBI" id="CHEBI:15378"/>
        <dbReference type="ChEBI" id="CHEBI:57856"/>
        <dbReference type="ChEBI" id="CHEBI:59789"/>
        <dbReference type="ChEBI" id="CHEBI:61961"/>
        <dbReference type="ChEBI" id="CHEBI:61976"/>
    </reaction>
</comment>
<comment type="caution">
    <text evidence="18">The sequence shown here is derived from an EMBL/GenBank/DDBJ whole genome shotgun (WGS) entry which is preliminary data.</text>
</comment>
<evidence type="ECO:0000256" key="14">
    <source>
        <dbReference type="SAM" id="MobiDB-lite"/>
    </source>
</evidence>
<feature type="compositionally biased region" description="Acidic residues" evidence="14">
    <location>
        <begin position="988"/>
        <end position="997"/>
    </location>
</feature>
<protein>
    <recommendedName>
        <fullName evidence="3">Histone-lysine N-methyltransferase, H3 lysine-4 specific</fullName>
        <ecNumber evidence="2">2.1.1.354</ecNumber>
    </recommendedName>
    <alternativeName>
        <fullName evidence="9">SET domain-containing protein 1</fullName>
    </alternativeName>
</protein>
<evidence type="ECO:0000256" key="6">
    <source>
        <dbReference type="ARBA" id="ARBA00022691"/>
    </source>
</evidence>